<dbReference type="RefSeq" id="WP_089769961.1">
    <property type="nucleotide sequence ID" value="NZ_FNWX01000017.1"/>
</dbReference>
<sequence>MKKIYLRIIAIIIITFFFACRQEIDTITTEQKVRETEFFKTNLEKLSEEQKQILHYLDNENSKTNFISRLNDRKGIPIWDKMIIKTDKKTESLS</sequence>
<evidence type="ECO:0008006" key="3">
    <source>
        <dbReference type="Google" id="ProtNLM"/>
    </source>
</evidence>
<dbReference type="AlphaFoldDB" id="A0A1H6JW15"/>
<gene>
    <name evidence="1" type="ORF">SAMN05421793_11752</name>
</gene>
<proteinExistence type="predicted"/>
<accession>A0A1H6JW15</accession>
<reference evidence="2" key="1">
    <citation type="submission" date="2016-10" db="EMBL/GenBank/DDBJ databases">
        <authorList>
            <person name="Varghese N."/>
            <person name="Submissions S."/>
        </authorList>
    </citation>
    <scope>NUCLEOTIDE SEQUENCE [LARGE SCALE GENOMIC DNA]</scope>
    <source>
        <strain evidence="2">DSM 19326</strain>
    </source>
</reference>
<name>A0A1H6JW15_9FLAO</name>
<protein>
    <recommendedName>
        <fullName evidence="3">Lipoprotein</fullName>
    </recommendedName>
</protein>
<dbReference type="STRING" id="420404.SAMN05421793_11752"/>
<dbReference type="EMBL" id="FNWX01000017">
    <property type="protein sequence ID" value="SEH64829.1"/>
    <property type="molecule type" value="Genomic_DNA"/>
</dbReference>
<dbReference type="Proteomes" id="UP000198555">
    <property type="component" value="Unassembled WGS sequence"/>
</dbReference>
<evidence type="ECO:0000313" key="2">
    <source>
        <dbReference type="Proteomes" id="UP000198555"/>
    </source>
</evidence>
<keyword evidence="2" id="KW-1185">Reference proteome</keyword>
<dbReference type="PROSITE" id="PS51257">
    <property type="entry name" value="PROKAR_LIPOPROTEIN"/>
    <property type="match status" value="1"/>
</dbReference>
<evidence type="ECO:0000313" key="1">
    <source>
        <dbReference type="EMBL" id="SEH64829.1"/>
    </source>
</evidence>
<organism evidence="1 2">
    <name type="scientific">Epilithonimonas hominis</name>
    <dbReference type="NCBI Taxonomy" id="420404"/>
    <lineage>
        <taxon>Bacteria</taxon>
        <taxon>Pseudomonadati</taxon>
        <taxon>Bacteroidota</taxon>
        <taxon>Flavobacteriia</taxon>
        <taxon>Flavobacteriales</taxon>
        <taxon>Weeksellaceae</taxon>
        <taxon>Chryseobacterium group</taxon>
        <taxon>Epilithonimonas</taxon>
    </lineage>
</organism>